<evidence type="ECO:0000256" key="1">
    <source>
        <dbReference type="SAM" id="Coils"/>
    </source>
</evidence>
<keyword evidence="1" id="KW-0175">Coiled coil</keyword>
<dbReference type="PANTHER" id="PTHR16520">
    <property type="entry name" value="KINETOCHORE SCAFFOLD 1"/>
    <property type="match status" value="1"/>
</dbReference>
<comment type="caution">
    <text evidence="4">The sequence shown here is derived from an EMBL/GenBank/DDBJ whole genome shotgun (WGS) entry which is preliminary data.</text>
</comment>
<feature type="region of interest" description="Disordered" evidence="2">
    <location>
        <begin position="351"/>
        <end position="370"/>
    </location>
</feature>
<feature type="region of interest" description="Disordered" evidence="2">
    <location>
        <begin position="17"/>
        <end position="41"/>
    </location>
</feature>
<dbReference type="OrthoDB" id="6132334at2759"/>
<dbReference type="CDD" id="cd22817">
    <property type="entry name" value="DRWD-N_Knl1"/>
    <property type="match status" value="1"/>
</dbReference>
<dbReference type="InterPro" id="IPR040850">
    <property type="entry name" value="Knl1_RWD_C"/>
</dbReference>
<dbReference type="Pfam" id="PF18210">
    <property type="entry name" value="Knl1_RWD_C"/>
    <property type="match status" value="1"/>
</dbReference>
<feature type="region of interest" description="Disordered" evidence="2">
    <location>
        <begin position="106"/>
        <end position="126"/>
    </location>
</feature>
<protein>
    <submittedName>
        <fullName evidence="4">Kinetochore scaffold 1</fullName>
    </submittedName>
</protein>
<feature type="region of interest" description="Disordered" evidence="2">
    <location>
        <begin position="221"/>
        <end position="251"/>
    </location>
</feature>
<accession>A0A556TK97</accession>
<evidence type="ECO:0000313" key="4">
    <source>
        <dbReference type="EMBL" id="TSK17769.1"/>
    </source>
</evidence>
<feature type="compositionally biased region" description="Polar residues" evidence="2">
    <location>
        <begin position="224"/>
        <end position="233"/>
    </location>
</feature>
<name>A0A556TK97_BAGYA</name>
<dbReference type="AlphaFoldDB" id="A0A556TK97"/>
<feature type="compositionally biased region" description="Polar residues" evidence="2">
    <location>
        <begin position="302"/>
        <end position="311"/>
    </location>
</feature>
<feature type="region of interest" description="Disordered" evidence="2">
    <location>
        <begin position="168"/>
        <end position="191"/>
    </location>
</feature>
<evidence type="ECO:0000259" key="3">
    <source>
        <dbReference type="Pfam" id="PF18210"/>
    </source>
</evidence>
<dbReference type="Proteomes" id="UP000319801">
    <property type="component" value="Unassembled WGS sequence"/>
</dbReference>
<gene>
    <name evidence="4" type="ORF">Baya_1149</name>
</gene>
<evidence type="ECO:0000313" key="5">
    <source>
        <dbReference type="Proteomes" id="UP000319801"/>
    </source>
</evidence>
<feature type="region of interest" description="Disordered" evidence="2">
    <location>
        <begin position="301"/>
        <end position="327"/>
    </location>
</feature>
<keyword evidence="5" id="KW-1185">Reference proteome</keyword>
<evidence type="ECO:0000256" key="2">
    <source>
        <dbReference type="SAM" id="MobiDB-lite"/>
    </source>
</evidence>
<feature type="domain" description="Knl1 C-terminal RWD" evidence="3">
    <location>
        <begin position="720"/>
        <end position="870"/>
    </location>
</feature>
<feature type="coiled-coil region" evidence="1">
    <location>
        <begin position="668"/>
        <end position="730"/>
    </location>
</feature>
<sequence>MTLCQTVGETRSCDGYKPSGTSKKRLSLVSSSQAGHGVTPEYTGSMELNRYSFSKRTKTENCVVPTAPQFLHQELSNRIEPQQGTACDMTVMHDDMELTGLKTITIDTSPSSKTSSAPCVISSRPTTDQIKRSEAALQLRTGFASQTDCRSLISVVDLDGENVRDMARDQTTDKTINHKNSKLSQPEELSEEDSNMLITTAFTASLENQCVAYNQDKTAKETMENTPVTTEQNISKESDSDSLKIEQSSSAKYRRRSLADLQAKLQNISQCIREPDALSVGSVTAPLVSLTAVSPVEKHSEVQNSSQLSQETRLHGNKTKFPSKEATTPFNLKNSLMARLSVSGVMPKFPPRAGSIHPSQAELKSPNNPPELPPQTFFGAEVQNGSYETDLIDEVLPEDDFSGTLVSCLSQCKTQEVNTGVLLNKNAIDYDQNTSQNEKMPPELKDVTIKDSSEKMPDSHFAAQNASTHVVKVPDDTNSSSNTSVMKFEGISELSMKNSQLDSQIGDTIDDEFDFYKKLEEESVTVNEFLTYFGAKFVIHRSRPSALPDNFRAAQTYTMEDLLREKYIHRPKQKVYETDCQHLSELAERFKTQMADQDKPLRSFNGKLLQDISAFSKDQLQRLGSKLKVQRGYFRKQNKALSHNMKKHLYAELFKTTQEAKQSLTSKIKETNEMLNDLDGCINDLESELDRMNHIIMGAQNSLVKPEPALKAKQEQFEALHTEVIEKEKQICRLELQSQTLEDTFEKVEAETRELEYRTTNLNSLNEWRVIARDENRLVFSFLHDTLQLEVKHKKTSEKEHLQDDGGDVEISFQFLLNDNSQPSAIMVHKLLTESINHHSTWKQKYSTAQSLPMLLHDVSVVVSRLRLLGEEIHRMKRWGGLRLGILHITCVDTVVEVVFSSIRAFVKFELSLAVTPDYPFRPLQLQKFQNHIGDTRLEQIKDIVSSVRPAKNYLTTVMKRIHSNLLG</sequence>
<dbReference type="EMBL" id="VCAZ01000004">
    <property type="protein sequence ID" value="TSK17769.1"/>
    <property type="molecule type" value="Genomic_DNA"/>
</dbReference>
<dbReference type="GO" id="GO:0008608">
    <property type="term" value="P:attachment of spindle microtubules to kinetochore"/>
    <property type="evidence" value="ECO:0007669"/>
    <property type="project" value="InterPro"/>
</dbReference>
<dbReference type="InterPro" id="IPR037388">
    <property type="entry name" value="Blinkin"/>
</dbReference>
<feature type="compositionally biased region" description="Basic and acidic residues" evidence="2">
    <location>
        <begin position="234"/>
        <end position="244"/>
    </location>
</feature>
<proteinExistence type="predicted"/>
<reference evidence="4 5" key="1">
    <citation type="journal article" date="2019" name="Genome Biol. Evol.">
        <title>Whole-Genome Sequencing of the Giant Devil Catfish, Bagarius yarrelli.</title>
        <authorList>
            <person name="Jiang W."/>
            <person name="Lv Y."/>
            <person name="Cheng L."/>
            <person name="Yang K."/>
            <person name="Chao B."/>
            <person name="Wang X."/>
            <person name="Li Y."/>
            <person name="Pan X."/>
            <person name="You X."/>
            <person name="Zhang Y."/>
            <person name="Yang J."/>
            <person name="Li J."/>
            <person name="Zhang X."/>
            <person name="Liu S."/>
            <person name="Sun C."/>
            <person name="Yang J."/>
            <person name="Shi Q."/>
        </authorList>
    </citation>
    <scope>NUCLEOTIDE SEQUENCE [LARGE SCALE GENOMIC DNA]</scope>
    <source>
        <strain evidence="4">JWS20170419001</strain>
        <tissue evidence="4">Muscle</tissue>
    </source>
</reference>
<dbReference type="GO" id="GO:0005634">
    <property type="term" value="C:nucleus"/>
    <property type="evidence" value="ECO:0007669"/>
    <property type="project" value="TreeGrafter"/>
</dbReference>
<dbReference type="GO" id="GO:0034501">
    <property type="term" value="P:protein localization to kinetochore"/>
    <property type="evidence" value="ECO:0007669"/>
    <property type="project" value="InterPro"/>
</dbReference>
<organism evidence="4 5">
    <name type="scientific">Bagarius yarrelli</name>
    <name type="common">Goonch</name>
    <name type="synonym">Bagrus yarrelli</name>
    <dbReference type="NCBI Taxonomy" id="175774"/>
    <lineage>
        <taxon>Eukaryota</taxon>
        <taxon>Metazoa</taxon>
        <taxon>Chordata</taxon>
        <taxon>Craniata</taxon>
        <taxon>Vertebrata</taxon>
        <taxon>Euteleostomi</taxon>
        <taxon>Actinopterygii</taxon>
        <taxon>Neopterygii</taxon>
        <taxon>Teleostei</taxon>
        <taxon>Ostariophysi</taxon>
        <taxon>Siluriformes</taxon>
        <taxon>Sisoridae</taxon>
        <taxon>Sisorinae</taxon>
        <taxon>Bagarius</taxon>
    </lineage>
</organism>
<dbReference type="PANTHER" id="PTHR16520:SF3">
    <property type="entry name" value="KINETOCHORE SCAFFOLD 1"/>
    <property type="match status" value="1"/>
</dbReference>